<feature type="transmembrane region" description="Helical" evidence="1">
    <location>
        <begin position="227"/>
        <end position="245"/>
    </location>
</feature>
<feature type="transmembrane region" description="Helical" evidence="1">
    <location>
        <begin position="205"/>
        <end position="220"/>
    </location>
</feature>
<keyword evidence="3" id="KW-1185">Reference proteome</keyword>
<accession>A0ABS1WSD5</accession>
<dbReference type="InterPro" id="IPR053170">
    <property type="entry name" value="Transcription_regulator"/>
</dbReference>
<keyword evidence="1" id="KW-1133">Transmembrane helix</keyword>
<reference evidence="2 3" key="1">
    <citation type="journal article" date="2021" name="Int. J. Syst. Evol. Microbiol.">
        <title>Steroidobacter gossypii sp. nov., isolated from soil of cotton cropping field.</title>
        <authorList>
            <person name="Huang R."/>
            <person name="Yang S."/>
            <person name="Zhen C."/>
            <person name="Liu W."/>
        </authorList>
    </citation>
    <scope>NUCLEOTIDE SEQUENCE [LARGE SCALE GENOMIC DNA]</scope>
    <source>
        <strain evidence="2 3">S1-65</strain>
    </source>
</reference>
<dbReference type="GO" id="GO:0016787">
    <property type="term" value="F:hydrolase activity"/>
    <property type="evidence" value="ECO:0007669"/>
    <property type="project" value="UniProtKB-KW"/>
</dbReference>
<comment type="caution">
    <text evidence="2">The sequence shown here is derived from an EMBL/GenBank/DDBJ whole genome shotgun (WGS) entry which is preliminary data.</text>
</comment>
<feature type="transmembrane region" description="Helical" evidence="1">
    <location>
        <begin position="116"/>
        <end position="133"/>
    </location>
</feature>
<keyword evidence="2" id="KW-0378">Hydrolase</keyword>
<dbReference type="Proteomes" id="UP000661077">
    <property type="component" value="Unassembled WGS sequence"/>
</dbReference>
<gene>
    <name evidence="2" type="ORF">JM946_03970</name>
</gene>
<dbReference type="PANTHER" id="PTHR40031">
    <property type="entry name" value="HYPOTHETICAL MEMBRANE SPANNING PROTEIN"/>
    <property type="match status" value="1"/>
</dbReference>
<dbReference type="EMBL" id="JAEVLS010000001">
    <property type="protein sequence ID" value="MBM0103882.1"/>
    <property type="molecule type" value="Genomic_DNA"/>
</dbReference>
<protein>
    <submittedName>
        <fullName evidence="2">Metal-dependent hydrolase</fullName>
    </submittedName>
</protein>
<keyword evidence="1" id="KW-0472">Membrane</keyword>
<dbReference type="Pfam" id="PF04307">
    <property type="entry name" value="YdjM"/>
    <property type="match status" value="1"/>
</dbReference>
<evidence type="ECO:0000313" key="2">
    <source>
        <dbReference type="EMBL" id="MBM0103882.1"/>
    </source>
</evidence>
<keyword evidence="1" id="KW-0812">Transmembrane</keyword>
<feature type="transmembrane region" description="Helical" evidence="1">
    <location>
        <begin position="153"/>
        <end position="175"/>
    </location>
</feature>
<name>A0ABS1WSD5_9GAMM</name>
<feature type="transmembrane region" description="Helical" evidence="1">
    <location>
        <begin position="85"/>
        <end position="104"/>
    </location>
</feature>
<organism evidence="2 3">
    <name type="scientific">Steroidobacter gossypii</name>
    <dbReference type="NCBI Taxonomy" id="2805490"/>
    <lineage>
        <taxon>Bacteria</taxon>
        <taxon>Pseudomonadati</taxon>
        <taxon>Pseudomonadota</taxon>
        <taxon>Gammaproteobacteria</taxon>
        <taxon>Steroidobacterales</taxon>
        <taxon>Steroidobacteraceae</taxon>
        <taxon>Steroidobacter</taxon>
    </lineage>
</organism>
<dbReference type="InterPro" id="IPR007404">
    <property type="entry name" value="YdjM-like"/>
</dbReference>
<evidence type="ECO:0000256" key="1">
    <source>
        <dbReference type="SAM" id="Phobius"/>
    </source>
</evidence>
<feature type="transmembrane region" description="Helical" evidence="1">
    <location>
        <begin position="182"/>
        <end position="199"/>
    </location>
</feature>
<dbReference type="PANTHER" id="PTHR40031:SF1">
    <property type="entry name" value="MEMBRANE-BOUND METAL-DEPENDENT HYDROLASE"/>
    <property type="match status" value="1"/>
</dbReference>
<dbReference type="RefSeq" id="WP_203165833.1">
    <property type="nucleotide sequence ID" value="NZ_JAEVLS010000001.1"/>
</dbReference>
<evidence type="ECO:0000313" key="3">
    <source>
        <dbReference type="Proteomes" id="UP000661077"/>
    </source>
</evidence>
<sequence length="434" mass="47423">MPSANRTGYTARMDNITHTIIGTLVGEVTARVAPSRRSTLPPATRRNLCVTLAAVGSNLPDSDLLYSFFGRDLNYLLHHRGHTHTVVIAVLLGLAVLAITRWWIRRRGLQASPADYGLLAGVLLFTPLLHIAMDFTNNYGVHPFWPVDNRWFYGDSVFIIEPLLWAACAPLAFIFRTHVARFAVLLLMVGAIALCFFSGMVPQLLAAAYALLVAAMLLVGQRAPTKVALAAGVTLWLGVTAMFALSAQTARAHIDAIAARQFPEGTIVDRIVTPMPVNPTCWEVMLLQKEGDNAVLRRAMLALSPAWLTADKCLSRSLDMPITAPLVPVPSDNTEQVKWYGQISTPLARLATLAATNCEAAAALRFIRMPWLANVKDGLVLGDLRYDREEELGFAEIALGEPPVCPSFVPKWVEPRRDLLEPGAANMSSARSQP</sequence>
<proteinExistence type="predicted"/>